<dbReference type="EMBL" id="VTUU01000005">
    <property type="protein sequence ID" value="KAA1173226.1"/>
    <property type="molecule type" value="Genomic_DNA"/>
</dbReference>
<dbReference type="Proteomes" id="UP000323161">
    <property type="component" value="Unassembled WGS sequence"/>
</dbReference>
<dbReference type="RefSeq" id="WP_149600524.1">
    <property type="nucleotide sequence ID" value="NZ_VTUU01000005.1"/>
</dbReference>
<evidence type="ECO:0000313" key="2">
    <source>
        <dbReference type="Proteomes" id="UP000323161"/>
    </source>
</evidence>
<organism evidence="1 2">
    <name type="scientific">Marinobacter salinexigens</name>
    <dbReference type="NCBI Taxonomy" id="2919747"/>
    <lineage>
        <taxon>Bacteria</taxon>
        <taxon>Pseudomonadati</taxon>
        <taxon>Pseudomonadota</taxon>
        <taxon>Gammaproteobacteria</taxon>
        <taxon>Pseudomonadales</taxon>
        <taxon>Marinobacteraceae</taxon>
        <taxon>Marinobacter</taxon>
    </lineage>
</organism>
<dbReference type="AlphaFoldDB" id="A0A5B0VEX2"/>
<protein>
    <submittedName>
        <fullName evidence="1">Uncharacterized protein</fullName>
    </submittedName>
</protein>
<keyword evidence="2" id="KW-1185">Reference proteome</keyword>
<reference evidence="1 2" key="1">
    <citation type="submission" date="2019-08" db="EMBL/GenBank/DDBJ databases">
        <title>Marinobacter ZYF650 sp. nov., a marine bacterium isolated from seawater of the Mariana trench.</title>
        <authorList>
            <person name="Ahmad W."/>
        </authorList>
    </citation>
    <scope>NUCLEOTIDE SEQUENCE [LARGE SCALE GENOMIC DNA]</scope>
    <source>
        <strain evidence="1 2">ZYF650</strain>
    </source>
</reference>
<proteinExistence type="predicted"/>
<comment type="caution">
    <text evidence="1">The sequence shown here is derived from an EMBL/GenBank/DDBJ whole genome shotgun (WGS) entry which is preliminary data.</text>
</comment>
<gene>
    <name evidence="1" type="ORF">FWJ25_12090</name>
</gene>
<accession>A0A5B0VEX2</accession>
<name>A0A5B0VEX2_9GAMM</name>
<sequence length="78" mass="8919">MNRSEHDANKHLSQFVNHVDEVIQQAIEKADKGRFVVATSEAGNVLLLPHFNASLRQNLTWVYDTEYGYVFSPEKRSA</sequence>
<evidence type="ECO:0000313" key="1">
    <source>
        <dbReference type="EMBL" id="KAA1173226.1"/>
    </source>
</evidence>